<comment type="catalytic activity">
    <reaction evidence="6">
        <text>L-asparagine + H2O = L-aspartate + NH4(+)</text>
        <dbReference type="Rhea" id="RHEA:21016"/>
        <dbReference type="ChEBI" id="CHEBI:15377"/>
        <dbReference type="ChEBI" id="CHEBI:28938"/>
        <dbReference type="ChEBI" id="CHEBI:29991"/>
        <dbReference type="ChEBI" id="CHEBI:58048"/>
        <dbReference type="EC" id="3.5.1.1"/>
    </reaction>
</comment>
<proteinExistence type="inferred from homology"/>
<dbReference type="SUPFAM" id="SSF56235">
    <property type="entry name" value="N-terminal nucleophile aminohydrolases (Ntn hydrolases)"/>
    <property type="match status" value="1"/>
</dbReference>
<dbReference type="InterPro" id="IPR029055">
    <property type="entry name" value="Ntn_hydrolases_N"/>
</dbReference>
<organism evidence="8 9">
    <name type="scientific">Exaiptasia diaphana</name>
    <name type="common">Tropical sea anemone</name>
    <name type="synonym">Aiptasia pulchella</name>
    <dbReference type="NCBI Taxonomy" id="2652724"/>
    <lineage>
        <taxon>Eukaryota</taxon>
        <taxon>Metazoa</taxon>
        <taxon>Cnidaria</taxon>
        <taxon>Anthozoa</taxon>
        <taxon>Hexacorallia</taxon>
        <taxon>Actiniaria</taxon>
        <taxon>Aiptasiidae</taxon>
        <taxon>Exaiptasia</taxon>
    </lineage>
</organism>
<evidence type="ECO:0000256" key="7">
    <source>
        <dbReference type="PIRSR" id="PIRSR600246-2"/>
    </source>
</evidence>
<evidence type="ECO:0000256" key="5">
    <source>
        <dbReference type="ARBA" id="ARBA00022813"/>
    </source>
</evidence>
<dbReference type="GO" id="GO:0008798">
    <property type="term" value="F:beta-aspartyl-peptidase activity"/>
    <property type="evidence" value="ECO:0007669"/>
    <property type="project" value="UniProtKB-EC"/>
</dbReference>
<dbReference type="KEGG" id="epa:110246882"/>
<dbReference type="Proteomes" id="UP000887567">
    <property type="component" value="Unplaced"/>
</dbReference>
<dbReference type="PANTHER" id="PTHR10188:SF6">
    <property type="entry name" value="N(4)-(BETA-N-ACETYLGLUCOSAMINYL)-L-ASPARAGINASE"/>
    <property type="match status" value="1"/>
</dbReference>
<dbReference type="InterPro" id="IPR000246">
    <property type="entry name" value="Peptidase_T2"/>
</dbReference>
<comment type="similarity">
    <text evidence="2">Belongs to the Ntn-hydrolase family.</text>
</comment>
<evidence type="ECO:0000256" key="4">
    <source>
        <dbReference type="ARBA" id="ARBA00022801"/>
    </source>
</evidence>
<evidence type="ECO:0008006" key="10">
    <source>
        <dbReference type="Google" id="ProtNLM"/>
    </source>
</evidence>
<evidence type="ECO:0000256" key="2">
    <source>
        <dbReference type="ARBA" id="ARBA00010872"/>
    </source>
</evidence>
<accession>A0A913XSA6</accession>
<dbReference type="FunFam" id="3.60.20.30:FF:000001">
    <property type="entry name" value="Isoaspartyl peptidase/L-asparaginase"/>
    <property type="match status" value="1"/>
</dbReference>
<dbReference type="Gene3D" id="3.60.20.30">
    <property type="entry name" value="(Glycosyl)asparaginase"/>
    <property type="match status" value="1"/>
</dbReference>
<dbReference type="AlphaFoldDB" id="A0A913XSA6"/>
<keyword evidence="4" id="KW-0378">Hydrolase</keyword>
<dbReference type="OrthoDB" id="2262349at2759"/>
<name>A0A913XSA6_EXADI</name>
<evidence type="ECO:0000256" key="1">
    <source>
        <dbReference type="ARBA" id="ARBA00000306"/>
    </source>
</evidence>
<dbReference type="GO" id="GO:0004067">
    <property type="term" value="F:asparaginase activity"/>
    <property type="evidence" value="ECO:0007669"/>
    <property type="project" value="UniProtKB-EC"/>
</dbReference>
<dbReference type="Pfam" id="PF01112">
    <property type="entry name" value="Asparaginase_2"/>
    <property type="match status" value="1"/>
</dbReference>
<keyword evidence="5" id="KW-0068">Autocatalytic cleavage</keyword>
<keyword evidence="3" id="KW-0645">Protease</keyword>
<sequence>MDKDGNLAAATSTGGMTNKRFGRIGDVPVIGAGTYANNATVAVSCTGRGEEFIRHNVAHSVSAMMEHKGSSLQEAADAVIHGKLAKDDGGLIAVGADGSIALVFNSSGMFRGAADSSGRFEVAIWE</sequence>
<feature type="binding site" evidence="7">
    <location>
        <begin position="23"/>
        <end position="26"/>
    </location>
    <ligand>
        <name>substrate</name>
    </ligand>
</feature>
<feature type="binding site" evidence="7">
    <location>
        <begin position="46"/>
        <end position="49"/>
    </location>
    <ligand>
        <name>substrate</name>
    </ligand>
</feature>
<dbReference type="PANTHER" id="PTHR10188">
    <property type="entry name" value="L-ASPARAGINASE"/>
    <property type="match status" value="1"/>
</dbReference>
<comment type="catalytic activity">
    <reaction evidence="1">
        <text>Cleavage of a beta-linked Asp residue from the N-terminus of a polypeptide.</text>
        <dbReference type="EC" id="3.4.19.5"/>
    </reaction>
</comment>
<dbReference type="GeneID" id="110246882"/>
<protein>
    <recommendedName>
        <fullName evidence="10">Beta-aspartyl-peptidase</fullName>
    </recommendedName>
</protein>
<dbReference type="RefSeq" id="XP_020908928.1">
    <property type="nucleotide sequence ID" value="XM_021053269.1"/>
</dbReference>
<evidence type="ECO:0000256" key="3">
    <source>
        <dbReference type="ARBA" id="ARBA00022670"/>
    </source>
</evidence>
<evidence type="ECO:0000313" key="9">
    <source>
        <dbReference type="Proteomes" id="UP000887567"/>
    </source>
</evidence>
<evidence type="ECO:0000313" key="8">
    <source>
        <dbReference type="EnsemblMetazoa" id="XP_020908928.1"/>
    </source>
</evidence>
<evidence type="ECO:0000256" key="6">
    <source>
        <dbReference type="ARBA" id="ARBA00049366"/>
    </source>
</evidence>
<keyword evidence="9" id="KW-1185">Reference proteome</keyword>
<reference evidence="8" key="1">
    <citation type="submission" date="2022-11" db="UniProtKB">
        <authorList>
            <consortium name="EnsemblMetazoa"/>
        </authorList>
    </citation>
    <scope>IDENTIFICATION</scope>
</reference>
<dbReference type="GO" id="GO:0006508">
    <property type="term" value="P:proteolysis"/>
    <property type="evidence" value="ECO:0007669"/>
    <property type="project" value="UniProtKB-KW"/>
</dbReference>
<dbReference type="EnsemblMetazoa" id="XM_021053269.1">
    <property type="protein sequence ID" value="XP_020908928.1"/>
    <property type="gene ID" value="LOC110246882"/>
</dbReference>